<protein>
    <submittedName>
        <fullName evidence="1">Uncharacterized protein</fullName>
    </submittedName>
</protein>
<dbReference type="AlphaFoldDB" id="A0A1L8D2X8"/>
<sequence length="189" mass="21918">MLKFPPFATTAMGIMPHTNIDEAISLALSLDIPFFPELPKLSFYEDMYAQASQNFPGIIIDMEKEKIFLDTEVFFAELLNFLEKAEENPEVFDLTHPYSLTYEKFLEKDLKAYPGVRGQLIGPISYGLKIADKNLTPILYNDEVKEFLFYFLARKANIMYQKLRQKNNQAFIWFDEPGLDADTLVTRTF</sequence>
<dbReference type="Proteomes" id="UP000187338">
    <property type="component" value="Unassembled WGS sequence"/>
</dbReference>
<comment type="caution">
    <text evidence="1">The sequence shown here is derived from an EMBL/GenBank/DDBJ whole genome shotgun (WGS) entry which is preliminary data.</text>
</comment>
<reference evidence="2" key="1">
    <citation type="submission" date="2016-12" db="EMBL/GenBank/DDBJ databases">
        <title>Draft Genome Sequences od Carboxydothermus pertinax and islandicus, Hydrogenogenic Carboxydotrophic Bacteria.</title>
        <authorList>
            <person name="Fukuyama Y."/>
            <person name="Ohmae K."/>
            <person name="Yoneda Y."/>
            <person name="Yoshida T."/>
            <person name="Sako Y."/>
        </authorList>
    </citation>
    <scope>NUCLEOTIDE SEQUENCE [LARGE SCALE GENOMIC DNA]</scope>
    <source>
        <strain evidence="2">SET</strain>
    </source>
</reference>
<evidence type="ECO:0000313" key="1">
    <source>
        <dbReference type="EMBL" id="GAV25532.1"/>
    </source>
</evidence>
<keyword evidence="2" id="KW-1185">Reference proteome</keyword>
<dbReference type="EMBL" id="BDJL01000049">
    <property type="protein sequence ID" value="GAV25532.1"/>
    <property type="molecule type" value="Genomic_DNA"/>
</dbReference>
<organism evidence="1 2">
    <name type="scientific">Carboxydothermus islandicus</name>
    <dbReference type="NCBI Taxonomy" id="661089"/>
    <lineage>
        <taxon>Bacteria</taxon>
        <taxon>Bacillati</taxon>
        <taxon>Bacillota</taxon>
        <taxon>Clostridia</taxon>
        <taxon>Thermoanaerobacterales</taxon>
        <taxon>Thermoanaerobacteraceae</taxon>
        <taxon>Carboxydothermus</taxon>
    </lineage>
</organism>
<gene>
    <name evidence="1" type="ORF">ciss_14650</name>
</gene>
<dbReference type="STRING" id="661089.ciss_14650"/>
<dbReference type="RefSeq" id="WP_075865683.1">
    <property type="nucleotide sequence ID" value="NZ_BDJL01000049.1"/>
</dbReference>
<dbReference type="OrthoDB" id="144815at2"/>
<name>A0A1L8D2X8_9THEO</name>
<evidence type="ECO:0000313" key="2">
    <source>
        <dbReference type="Proteomes" id="UP000187338"/>
    </source>
</evidence>
<accession>A0A1L8D2X8</accession>
<proteinExistence type="predicted"/>